<feature type="coiled-coil region" evidence="5">
    <location>
        <begin position="288"/>
        <end position="385"/>
    </location>
</feature>
<evidence type="ECO:0000256" key="4">
    <source>
        <dbReference type="PROSITE-ProRule" id="PRU00091"/>
    </source>
</evidence>
<dbReference type="InterPro" id="IPR011011">
    <property type="entry name" value="Znf_FYVE_PHD"/>
</dbReference>
<dbReference type="SMART" id="SM00064">
    <property type="entry name" value="FYVE"/>
    <property type="match status" value="1"/>
</dbReference>
<evidence type="ECO:0000256" key="5">
    <source>
        <dbReference type="SAM" id="Coils"/>
    </source>
</evidence>
<dbReference type="Proteomes" id="UP000285301">
    <property type="component" value="Unassembled WGS sequence"/>
</dbReference>
<dbReference type="EMBL" id="NCKU01004656">
    <property type="protein sequence ID" value="RWS05644.1"/>
    <property type="molecule type" value="Genomic_DNA"/>
</dbReference>
<evidence type="ECO:0000259" key="6">
    <source>
        <dbReference type="PROSITE" id="PS50178"/>
    </source>
</evidence>
<dbReference type="InterPro" id="IPR013083">
    <property type="entry name" value="Znf_RING/FYVE/PHD"/>
</dbReference>
<name>A0A3S4QN89_9ACAR</name>
<dbReference type="GO" id="GO:0008270">
    <property type="term" value="F:zinc ion binding"/>
    <property type="evidence" value="ECO:0007669"/>
    <property type="project" value="UniProtKB-KW"/>
</dbReference>
<evidence type="ECO:0000256" key="1">
    <source>
        <dbReference type="ARBA" id="ARBA00022723"/>
    </source>
</evidence>
<accession>A0A3S4QN89</accession>
<dbReference type="PROSITE" id="PS50178">
    <property type="entry name" value="ZF_FYVE"/>
    <property type="match status" value="1"/>
</dbReference>
<dbReference type="SUPFAM" id="SSF57903">
    <property type="entry name" value="FYVE/PHD zinc finger"/>
    <property type="match status" value="1"/>
</dbReference>
<keyword evidence="2 4" id="KW-0863">Zinc-finger</keyword>
<dbReference type="SUPFAM" id="SSF103652">
    <property type="entry name" value="G protein-binding domain"/>
    <property type="match status" value="1"/>
</dbReference>
<dbReference type="GO" id="GO:0005096">
    <property type="term" value="F:GTPase activator activity"/>
    <property type="evidence" value="ECO:0007669"/>
    <property type="project" value="InterPro"/>
</dbReference>
<evidence type="ECO:0000313" key="7">
    <source>
        <dbReference type="EMBL" id="RWS05644.1"/>
    </source>
</evidence>
<dbReference type="FunFam" id="1.20.5.730:FF:000005">
    <property type="entry name" value="RABaptiN (Rab effector)"/>
    <property type="match status" value="1"/>
</dbReference>
<keyword evidence="8" id="KW-1185">Reference proteome</keyword>
<evidence type="ECO:0000256" key="2">
    <source>
        <dbReference type="ARBA" id="ARBA00022771"/>
    </source>
</evidence>
<dbReference type="Pfam" id="PF09311">
    <property type="entry name" value="Rab5-bind"/>
    <property type="match status" value="1"/>
</dbReference>
<dbReference type="STRING" id="1965070.A0A3S4QN89"/>
<reference evidence="7 8" key="1">
    <citation type="journal article" date="2018" name="Gigascience">
        <title>Genomes of trombidid mites reveal novel predicted allergens and laterally-transferred genes associated with secondary metabolism.</title>
        <authorList>
            <person name="Dong X."/>
            <person name="Chaisiri K."/>
            <person name="Xia D."/>
            <person name="Armstrong S.D."/>
            <person name="Fang Y."/>
            <person name="Donnelly M.J."/>
            <person name="Kadowaki T."/>
            <person name="McGarry J.W."/>
            <person name="Darby A.C."/>
            <person name="Makepeace B.L."/>
        </authorList>
    </citation>
    <scope>NUCLEOTIDE SEQUENCE [LARGE SCALE GENOMIC DNA]</scope>
    <source>
        <strain evidence="7">UoL-WK</strain>
    </source>
</reference>
<comment type="caution">
    <text evidence="7">The sequence shown here is derived from an EMBL/GenBank/DDBJ whole genome shotgun (WGS) entry which is preliminary data.</text>
</comment>
<dbReference type="AlphaFoldDB" id="A0A3S4QN89"/>
<protein>
    <submittedName>
        <fullName evidence="7">Rab GTPase-binding effector protein 1-like protein</fullName>
    </submittedName>
</protein>
<feature type="coiled-coil region" evidence="5">
    <location>
        <begin position="107"/>
        <end position="212"/>
    </location>
</feature>
<dbReference type="GO" id="GO:0006897">
    <property type="term" value="P:endocytosis"/>
    <property type="evidence" value="ECO:0007669"/>
    <property type="project" value="InterPro"/>
</dbReference>
<keyword evidence="3" id="KW-0862">Zinc</keyword>
<organism evidence="7 8">
    <name type="scientific">Dinothrombium tinctorium</name>
    <dbReference type="NCBI Taxonomy" id="1965070"/>
    <lineage>
        <taxon>Eukaryota</taxon>
        <taxon>Metazoa</taxon>
        <taxon>Ecdysozoa</taxon>
        <taxon>Arthropoda</taxon>
        <taxon>Chelicerata</taxon>
        <taxon>Arachnida</taxon>
        <taxon>Acari</taxon>
        <taxon>Acariformes</taxon>
        <taxon>Trombidiformes</taxon>
        <taxon>Prostigmata</taxon>
        <taxon>Anystina</taxon>
        <taxon>Parasitengona</taxon>
        <taxon>Trombidioidea</taxon>
        <taxon>Trombidiidae</taxon>
        <taxon>Dinothrombium</taxon>
    </lineage>
</organism>
<dbReference type="Gene3D" id="1.20.5.730">
    <property type="entry name" value="Single helix bin"/>
    <property type="match status" value="1"/>
</dbReference>
<dbReference type="Gene3D" id="3.30.40.10">
    <property type="entry name" value="Zinc/RING finger domain, C3HC4 (zinc finger)"/>
    <property type="match status" value="1"/>
</dbReference>
<gene>
    <name evidence="7" type="ORF">B4U79_14647</name>
</gene>
<dbReference type="InterPro" id="IPR017455">
    <property type="entry name" value="Znf_FYVE-rel"/>
</dbReference>
<dbReference type="OrthoDB" id="79940at2759"/>
<evidence type="ECO:0000313" key="8">
    <source>
        <dbReference type="Proteomes" id="UP000285301"/>
    </source>
</evidence>
<dbReference type="InterPro" id="IPR003914">
    <property type="entry name" value="Rabaptin"/>
</dbReference>
<feature type="domain" description="FYVE-type" evidence="6">
    <location>
        <begin position="415"/>
        <end position="473"/>
    </location>
</feature>
<keyword evidence="5" id="KW-0175">Coiled coil</keyword>
<dbReference type="InterPro" id="IPR000306">
    <property type="entry name" value="Znf_FYVE"/>
</dbReference>
<dbReference type="PANTHER" id="PTHR31179">
    <property type="entry name" value="RAB GTPASE-BINDING EFFECTOR PROTEIN"/>
    <property type="match status" value="1"/>
</dbReference>
<dbReference type="PANTHER" id="PTHR31179:SF7">
    <property type="entry name" value="FYVE-TYPE DOMAIN-CONTAINING PROTEIN"/>
    <property type="match status" value="1"/>
</dbReference>
<dbReference type="InterPro" id="IPR015390">
    <property type="entry name" value="Rabaptin_Rab5-bd_dom"/>
</dbReference>
<dbReference type="CDD" id="cd15739">
    <property type="entry name" value="FYVE_RABE_unchar"/>
    <property type="match status" value="1"/>
</dbReference>
<proteinExistence type="predicted"/>
<dbReference type="Pfam" id="PF01363">
    <property type="entry name" value="FYVE"/>
    <property type="match status" value="1"/>
</dbReference>
<evidence type="ECO:0000256" key="3">
    <source>
        <dbReference type="ARBA" id="ARBA00022833"/>
    </source>
</evidence>
<sequence length="489" mass="57204">MSQLKDVNAEISCILLQLEHLKTCNEAKSNRQLIPTLYQKMKQLQSQVSSSTASVPSIPSLYMQNKLKRSQSLILCDGKSGENFDVKHLTDELKRTKEKLSKPCEMCKNYELQLQSVENTATQLRKQLALKDSTIKECKDELKKEHDLKIELEEKFIKEAKETEKQIQDLESRLSESSKELNEIRNLFTIYYNEANEKIATVRSLNDKLQNHLRTMMSENEALLGRYIVKSQELQSEVINLPQDINEMQFHCLKLREDLITALTIKERNEETHRSELLFLRDQNTADQQAKENLAENLARDNESLKNLYDSLDKDFKELKSRFNEQEIMLRQCQEQIAMLIQENEQHIFSNSELMNEKLKYEEENMNLRSKIQSLQIELDNSEAVQRDFVKLSQSLQIQLEKIRQADVEVRWQHDDDVKDCNQCKKIFHSKKEKMHCAHCGKIFCSDCNNKLVYGGPNRRQFKVCSVCHTLLDRETAPYFSNEPPQSPS</sequence>
<keyword evidence="1" id="KW-0479">Metal-binding</keyword>